<comment type="caution">
    <text evidence="2">The sequence shown here is derived from an EMBL/GenBank/DDBJ whole genome shotgun (WGS) entry which is preliminary data.</text>
</comment>
<keyword evidence="1" id="KW-0812">Transmembrane</keyword>
<accession>A0AAE1Q1I2</accession>
<organism evidence="2 3">
    <name type="scientific">Petrolisthes manimaculis</name>
    <dbReference type="NCBI Taxonomy" id="1843537"/>
    <lineage>
        <taxon>Eukaryota</taxon>
        <taxon>Metazoa</taxon>
        <taxon>Ecdysozoa</taxon>
        <taxon>Arthropoda</taxon>
        <taxon>Crustacea</taxon>
        <taxon>Multicrustacea</taxon>
        <taxon>Malacostraca</taxon>
        <taxon>Eumalacostraca</taxon>
        <taxon>Eucarida</taxon>
        <taxon>Decapoda</taxon>
        <taxon>Pleocyemata</taxon>
        <taxon>Anomura</taxon>
        <taxon>Galatheoidea</taxon>
        <taxon>Porcellanidae</taxon>
        <taxon>Petrolisthes</taxon>
    </lineage>
</organism>
<dbReference type="AlphaFoldDB" id="A0AAE1Q1I2"/>
<feature type="transmembrane region" description="Helical" evidence="1">
    <location>
        <begin position="60"/>
        <end position="85"/>
    </location>
</feature>
<dbReference type="InterPro" id="IPR031720">
    <property type="entry name" value="DUF4728"/>
</dbReference>
<name>A0AAE1Q1I2_9EUCA</name>
<reference evidence="2" key="1">
    <citation type="submission" date="2023-11" db="EMBL/GenBank/DDBJ databases">
        <title>Genome assemblies of two species of porcelain crab, Petrolisthes cinctipes and Petrolisthes manimaculis (Anomura: Porcellanidae).</title>
        <authorList>
            <person name="Angst P."/>
        </authorList>
    </citation>
    <scope>NUCLEOTIDE SEQUENCE</scope>
    <source>
        <strain evidence="2">PB745_02</strain>
        <tissue evidence="2">Gill</tissue>
    </source>
</reference>
<feature type="transmembrane region" description="Helical" evidence="1">
    <location>
        <begin position="105"/>
        <end position="126"/>
    </location>
</feature>
<dbReference type="Proteomes" id="UP001292094">
    <property type="component" value="Unassembled WGS sequence"/>
</dbReference>
<dbReference type="Pfam" id="PF15860">
    <property type="entry name" value="DUF4728"/>
    <property type="match status" value="1"/>
</dbReference>
<keyword evidence="1" id="KW-1133">Transmembrane helix</keyword>
<proteinExistence type="predicted"/>
<evidence type="ECO:0000313" key="3">
    <source>
        <dbReference type="Proteomes" id="UP001292094"/>
    </source>
</evidence>
<evidence type="ECO:0000256" key="1">
    <source>
        <dbReference type="SAM" id="Phobius"/>
    </source>
</evidence>
<dbReference type="EMBL" id="JAWZYT010000853">
    <property type="protein sequence ID" value="KAK4318218.1"/>
    <property type="molecule type" value="Genomic_DNA"/>
</dbReference>
<gene>
    <name evidence="2" type="ORF">Pmani_010755</name>
</gene>
<keyword evidence="3" id="KW-1185">Reference proteome</keyword>
<feature type="transmembrane region" description="Helical" evidence="1">
    <location>
        <begin position="20"/>
        <end position="48"/>
    </location>
</feature>
<protein>
    <submittedName>
        <fullName evidence="2">Uncharacterized protein</fullName>
    </submittedName>
</protein>
<keyword evidence="1" id="KW-0472">Membrane</keyword>
<sequence>MMFFLGYISYSTYRVTQVQYLFAAGMMFGDIIEGITHLAVAVILVVGLYKDRRQLLRAWIWTRSVVLVTDVSTLLVAASVHIGLSEVEEEDGGGYDDGGESTSRALTQLIVCVVLIPFYVFFIVVVRSYALELKGKDNLSPSTGAATIIRDADDNEVLG</sequence>
<evidence type="ECO:0000313" key="2">
    <source>
        <dbReference type="EMBL" id="KAK4318218.1"/>
    </source>
</evidence>